<dbReference type="GO" id="GO:0003723">
    <property type="term" value="F:RNA binding"/>
    <property type="evidence" value="ECO:0007669"/>
    <property type="project" value="UniProtKB-UniRule"/>
</dbReference>
<dbReference type="PANTHER" id="PTHR35859">
    <property type="entry name" value="NONSELECTIVE CATION CHANNEL PROTEIN"/>
    <property type="match status" value="1"/>
</dbReference>
<dbReference type="Pfam" id="PF00611">
    <property type="entry name" value="FCH"/>
    <property type="match status" value="1"/>
</dbReference>
<dbReference type="InterPro" id="IPR052971">
    <property type="entry name" value="TRP_calcium_channel"/>
</dbReference>
<feature type="region of interest" description="Disordered" evidence="2">
    <location>
        <begin position="1"/>
        <end position="27"/>
    </location>
</feature>
<feature type="transmembrane region" description="Helical" evidence="3">
    <location>
        <begin position="348"/>
        <end position="372"/>
    </location>
</feature>
<evidence type="ECO:0000259" key="5">
    <source>
        <dbReference type="PROSITE" id="PS51072"/>
    </source>
</evidence>
<dbReference type="SUPFAM" id="SSF103657">
    <property type="entry name" value="BAR/IMD domain-like"/>
    <property type="match status" value="1"/>
</dbReference>
<evidence type="ECO:0000259" key="4">
    <source>
        <dbReference type="PROSITE" id="PS50102"/>
    </source>
</evidence>
<dbReference type="Pfam" id="PF10291">
    <property type="entry name" value="muHD"/>
    <property type="match status" value="1"/>
</dbReference>
<gene>
    <name evidence="6" type="ORF">E3P86_02833</name>
</gene>
<dbReference type="InterPro" id="IPR036168">
    <property type="entry name" value="AP2_Mu_C_sf"/>
</dbReference>
<reference evidence="6 7" key="1">
    <citation type="submission" date="2019-03" db="EMBL/GenBank/DDBJ databases">
        <title>Sequencing 23 genomes of Wallemia ichthyophaga.</title>
        <authorList>
            <person name="Gostincar C."/>
        </authorList>
    </citation>
    <scope>NUCLEOTIDE SEQUENCE [LARGE SCALE GENOMIC DNA]</scope>
    <source>
        <strain evidence="6 7">EXF-6200</strain>
    </source>
</reference>
<feature type="region of interest" description="Disordered" evidence="2">
    <location>
        <begin position="1365"/>
        <end position="1405"/>
    </location>
</feature>
<evidence type="ECO:0000313" key="6">
    <source>
        <dbReference type="EMBL" id="TIB34341.1"/>
    </source>
</evidence>
<feature type="transmembrane region" description="Helical" evidence="3">
    <location>
        <begin position="531"/>
        <end position="550"/>
    </location>
</feature>
<keyword evidence="3" id="KW-0472">Membrane</keyword>
<feature type="compositionally biased region" description="Polar residues" evidence="2">
    <location>
        <begin position="1153"/>
        <end position="1167"/>
    </location>
</feature>
<feature type="domain" description="MHD" evidence="5">
    <location>
        <begin position="1445"/>
        <end position="1684"/>
    </location>
</feature>
<sequence length="1684" mass="187472">MSSNLNKALQKPSRLEPLAPPATDSEHGEVLTRLDVCNPSPKTMLKLLHRIKALVVQLLPHQVDMDVLRQPEVKSQIINSNTVSTFIDASGDLKDALPFALLKLKQYFQKEALQDQSDYDEHMCRSVASEALARYVMHRVDAQKLPKVMSHRFLYLESDGDLSAPLSVLELAIDLHATFFLSSDESQTAVTALWNGSWVQIHTDTSQNQIEYVPYHKTDGHSLFHHFDPSKIAVPKYQNYLRIVIWVVFLAVFSFSVQSPTEQLNPKKRFDEWEYVLYGMSISFLFEEANRMFKSLRIRGLSSVFNFWTIVNVITYVILTLSFNLRVAGIYSVDESDKDRLHMLSFEILSMASPLIWIKLLPIFDLFLYVGTMELVIIRMIRQSLVFFLLLGVVFAGHAQALYALDAADGEQGSFASICKILLRSIFGDADFGTVANQARFGQPFGEFIFYAWCFVTIIILLNVLVALYASSYEGVTDDAVNEFMAFFAGKTVSMIRTPDHFVYVAPFNLIEDIFVAPFEWIVTKETYSKINRVVLSVLFLIPLSIIAALEANDVFRQTTVYKNFIDTRIPFMDADVDDLDEEDEEYKICRHRFEDLKKRLDFSLCTKTIKMEDDLYQDPYAINNNATTLNTQYTQPIQHSLPPDAADESARKIFIGGLNWDTTEENLSKYFNSVQQVMIRDHWLDGKLIDPKRNMHRHDNLKHKKIFIGGIPLTMPVEQVVDEFGAVFGTITDANLMYDKETGRSRGFGFLTFESEQQAEDAVKEGRFDLVGKSVEVKRVQTRNERSGTQDAGKQYQTSMFGGPTNNPFNPQAMAAMYQRMGWNAFGGMGMMNPMMMGGMGGMANPMMQMMQQNPSSTTAAPSEGANQDEESAYGSYGGPLQPGLGQIIMSDLAQTAYADALINARPGDSVAALQNRIKKAATLQEELANFFQARASAELAYAASLNKITRSKPFISDVQLLSRSGLGGIWDNLQDELFQLSVIHDKFAKKISDQVEKPLRMASQQGEWGSLPSSDTEMNKLVKSIDESQKSVNKFQRKVDNAGGKKSGAAGSRLTQAQSTYANAQQKFISSAPSYFNSYQITDSNRLQELRSIFVKWETMQSELNQSKQKINEHNLAELLNWSTDDDQNEYLTQLSSLLGLNLGANDSLSASTQAHSPNTQSQSFDPVRPLNSRSSSTLKENASGVRSSIANTFFSRNRSKSNSRDSYVATPQEIPPVPAMSSNPRHSSTVGDLEALDHPAAQSTTQLEPVSENLMDANNEDQGTTEKAVDLNGTNATDATDAPEKENPETLMSTSPQPIETSPSTGNDQDDNAAMSKVRQSLIASAPVQRRPTTMRGRRDVRNTMFVNDVPDDMPLGEALKMRGAGPTGATGTSASPTSPTNPFVSANAPATTSPPSLNPKPSIEGIATERTMSMSSTTPSLTPSIQNKSTVDPFEGSDAMVEGLKPAITENVNVLMKGGEVVKVMITGEVSLWYKPSSVSVDTPTFRLSAFEQLEKVAPNPQYLEHIADRHGEYKVNLDALSKVGKALVLKYQLYISQSQLKSYVPMLVNMKWKHEFNTHSAIVNYSLNQESSLMKKGKALNGVQLLIPINAKSVQSKPQGIYSPERKKMTWMLNNINDGNSDKILARFVVDDEQYQQQPAQLKWIVGGEITSDVDVELENISSVSSTIKNTVNGKYLIS</sequence>
<dbReference type="PANTHER" id="PTHR35859:SF4">
    <property type="entry name" value="MEMBRANE CHANNEL PROTEIN, PUTATIVE (AFU_ORTHOLOGUE AFUA_6G11300)-RELATED"/>
    <property type="match status" value="1"/>
</dbReference>
<evidence type="ECO:0000256" key="1">
    <source>
        <dbReference type="PROSITE-ProRule" id="PRU00176"/>
    </source>
</evidence>
<dbReference type="Gene3D" id="3.30.70.330">
    <property type="match status" value="2"/>
</dbReference>
<dbReference type="InterPro" id="IPR027267">
    <property type="entry name" value="AH/BAR_dom_sf"/>
</dbReference>
<dbReference type="InterPro" id="IPR018808">
    <property type="entry name" value="Muniscin_C"/>
</dbReference>
<keyword evidence="1" id="KW-0694">RNA-binding</keyword>
<accession>A0A4T0J3D2</accession>
<comment type="caution">
    <text evidence="6">The sequence shown here is derived from an EMBL/GenBank/DDBJ whole genome shotgun (WGS) entry which is preliminary data.</text>
</comment>
<feature type="region of interest" description="Disordered" evidence="2">
    <location>
        <begin position="782"/>
        <end position="807"/>
    </location>
</feature>
<dbReference type="Proteomes" id="UP000310689">
    <property type="component" value="Unassembled WGS sequence"/>
</dbReference>
<feature type="compositionally biased region" description="Polar residues" evidence="2">
    <location>
        <begin position="1174"/>
        <end position="1197"/>
    </location>
</feature>
<feature type="compositionally biased region" description="Polar residues" evidence="2">
    <location>
        <begin position="1223"/>
        <end position="1233"/>
    </location>
</feature>
<feature type="region of interest" description="Disordered" evidence="2">
    <location>
        <begin position="853"/>
        <end position="878"/>
    </location>
</feature>
<proteinExistence type="predicted"/>
<feature type="compositionally biased region" description="Polar residues" evidence="2">
    <location>
        <begin position="1293"/>
        <end position="1310"/>
    </location>
</feature>
<evidence type="ECO:0000313" key="7">
    <source>
        <dbReference type="Proteomes" id="UP000310689"/>
    </source>
</evidence>
<feature type="region of interest" description="Disordered" evidence="2">
    <location>
        <begin position="1259"/>
        <end position="1344"/>
    </location>
</feature>
<dbReference type="SUPFAM" id="SSF54928">
    <property type="entry name" value="RNA-binding domain, RBD"/>
    <property type="match status" value="2"/>
</dbReference>
<dbReference type="SMART" id="SM00055">
    <property type="entry name" value="FCH"/>
    <property type="match status" value="1"/>
</dbReference>
<evidence type="ECO:0000256" key="2">
    <source>
        <dbReference type="SAM" id="MobiDB-lite"/>
    </source>
</evidence>
<dbReference type="Pfam" id="PF23190">
    <property type="entry name" value="LHD_TRPY1"/>
    <property type="match status" value="1"/>
</dbReference>
<dbReference type="Pfam" id="PF23317">
    <property type="entry name" value="YVC1_C"/>
    <property type="match status" value="1"/>
</dbReference>
<dbReference type="InterPro" id="IPR012677">
    <property type="entry name" value="Nucleotide-bd_a/b_plait_sf"/>
</dbReference>
<dbReference type="InterPro" id="IPR028565">
    <property type="entry name" value="MHD"/>
</dbReference>
<dbReference type="PROSITE" id="PS51072">
    <property type="entry name" value="MHD"/>
    <property type="match status" value="1"/>
</dbReference>
<feature type="region of interest" description="Disordered" evidence="2">
    <location>
        <begin position="1151"/>
        <end position="1234"/>
    </location>
</feature>
<feature type="compositionally biased region" description="Polar residues" evidence="2">
    <location>
        <begin position="1385"/>
        <end position="1399"/>
    </location>
</feature>
<keyword evidence="3" id="KW-0812">Transmembrane</keyword>
<dbReference type="Gene3D" id="1.20.1270.60">
    <property type="entry name" value="Arfaptin homology (AH) domain/BAR domain"/>
    <property type="match status" value="1"/>
</dbReference>
<dbReference type="InterPro" id="IPR001060">
    <property type="entry name" value="FCH_dom"/>
</dbReference>
<dbReference type="InterPro" id="IPR056336">
    <property type="entry name" value="YVC1_C"/>
</dbReference>
<evidence type="ECO:0000256" key="3">
    <source>
        <dbReference type="SAM" id="Phobius"/>
    </source>
</evidence>
<feature type="transmembrane region" description="Helical" evidence="3">
    <location>
        <begin position="239"/>
        <end position="255"/>
    </location>
</feature>
<dbReference type="EMBL" id="SPOI01000166">
    <property type="protein sequence ID" value="TIB34341.1"/>
    <property type="molecule type" value="Genomic_DNA"/>
</dbReference>
<feature type="transmembrane region" description="Helical" evidence="3">
    <location>
        <begin position="448"/>
        <end position="470"/>
    </location>
</feature>
<name>A0A4T0J3D2_WALIC</name>
<dbReference type="SUPFAM" id="SSF49447">
    <property type="entry name" value="Second domain of Mu2 adaptin subunit (ap50) of ap2 adaptor"/>
    <property type="match status" value="1"/>
</dbReference>
<keyword evidence="3" id="KW-1133">Transmembrane helix</keyword>
<dbReference type="InterPro" id="IPR035979">
    <property type="entry name" value="RBD_domain_sf"/>
</dbReference>
<dbReference type="InterPro" id="IPR000504">
    <property type="entry name" value="RRM_dom"/>
</dbReference>
<protein>
    <submittedName>
        <fullName evidence="6">Uncharacterized protein</fullName>
    </submittedName>
</protein>
<organism evidence="6 7">
    <name type="scientific">Wallemia ichthyophaga</name>
    <dbReference type="NCBI Taxonomy" id="245174"/>
    <lineage>
        <taxon>Eukaryota</taxon>
        <taxon>Fungi</taxon>
        <taxon>Dikarya</taxon>
        <taxon>Basidiomycota</taxon>
        <taxon>Wallemiomycotina</taxon>
        <taxon>Wallemiomycetes</taxon>
        <taxon>Wallemiales</taxon>
        <taxon>Wallemiaceae</taxon>
        <taxon>Wallemia</taxon>
    </lineage>
</organism>
<dbReference type="Pfam" id="PF00076">
    <property type="entry name" value="RRM_1"/>
    <property type="match status" value="1"/>
</dbReference>
<feature type="domain" description="RRM" evidence="4">
    <location>
        <begin position="705"/>
        <end position="788"/>
    </location>
</feature>
<feature type="transmembrane region" description="Helical" evidence="3">
    <location>
        <begin position="384"/>
        <end position="405"/>
    </location>
</feature>
<feature type="transmembrane region" description="Helical" evidence="3">
    <location>
        <begin position="305"/>
        <end position="328"/>
    </location>
</feature>
<dbReference type="InterPro" id="IPR056337">
    <property type="entry name" value="LHD_YVC1"/>
</dbReference>
<dbReference type="PROSITE" id="PS50102">
    <property type="entry name" value="RRM"/>
    <property type="match status" value="1"/>
</dbReference>
<feature type="compositionally biased region" description="Low complexity" evidence="2">
    <location>
        <begin position="1367"/>
        <end position="1384"/>
    </location>
</feature>
<feature type="compositionally biased region" description="Polar residues" evidence="2">
    <location>
        <begin position="790"/>
        <end position="807"/>
    </location>
</feature>
<dbReference type="SMART" id="SM00360">
    <property type="entry name" value="RRM"/>
    <property type="match status" value="1"/>
</dbReference>